<accession>A0A1M5X2D6</accession>
<keyword evidence="2" id="KW-1185">Reference proteome</keyword>
<reference evidence="2" key="1">
    <citation type="submission" date="2016-11" db="EMBL/GenBank/DDBJ databases">
        <authorList>
            <person name="Varghese N."/>
            <person name="Submissions S."/>
        </authorList>
    </citation>
    <scope>NUCLEOTIDE SEQUENCE [LARGE SCALE GENOMIC DNA]</scope>
    <source>
        <strain evidence="2">DSM 3071</strain>
    </source>
</reference>
<gene>
    <name evidence="1" type="ORF">SAMN02745229_01232</name>
</gene>
<organism evidence="1 2">
    <name type="scientific">Butyrivibrio fibrisolvens DSM 3071</name>
    <dbReference type="NCBI Taxonomy" id="1121131"/>
    <lineage>
        <taxon>Bacteria</taxon>
        <taxon>Bacillati</taxon>
        <taxon>Bacillota</taxon>
        <taxon>Clostridia</taxon>
        <taxon>Lachnospirales</taxon>
        <taxon>Lachnospiraceae</taxon>
        <taxon>Butyrivibrio</taxon>
    </lineage>
</organism>
<dbReference type="AlphaFoldDB" id="A0A1M5X2D6"/>
<evidence type="ECO:0000313" key="2">
    <source>
        <dbReference type="Proteomes" id="UP000184278"/>
    </source>
</evidence>
<proteinExistence type="predicted"/>
<name>A0A1M5X2D6_BUTFI</name>
<sequence>MLEFEKEHFEDLNYYRNSALEETVETDREYHRHMIGGWHNSSVGLFVKEDALLDELKAAAKAKDYGRMQQIFFTYNKRELSWHFPESCDHCFIAHSVIPYLCCADYGEIYNACPEDLPLAANGNPMLVNATSLLQCILYKGKYDEQTVIANAEKYIASKDGKWYRAYVACFLAILKEDAVMLSDNLQIICENHSRRGYLTAFAKFHCQYAYGLVVIARHNLPEDIFDKVRLPEHKTFDKGYMEWLYAGEFVRQSVYNYEAPFEEFDLVYEMPLPKTMIHQKYLNEDRLILSSREKNAYYIDDEAMDAQVLDYVMEALY</sequence>
<dbReference type="EMBL" id="FQXK01000009">
    <property type="protein sequence ID" value="SHH93718.1"/>
    <property type="molecule type" value="Genomic_DNA"/>
</dbReference>
<evidence type="ECO:0008006" key="3">
    <source>
        <dbReference type="Google" id="ProtNLM"/>
    </source>
</evidence>
<dbReference type="OrthoDB" id="1451126at2"/>
<dbReference type="GeneID" id="89510386"/>
<dbReference type="Proteomes" id="UP000184278">
    <property type="component" value="Unassembled WGS sequence"/>
</dbReference>
<dbReference type="RefSeq" id="WP_073386332.1">
    <property type="nucleotide sequence ID" value="NZ_FQXK01000009.1"/>
</dbReference>
<protein>
    <recommendedName>
        <fullName evidence="3">Immunity protein 49</fullName>
    </recommendedName>
</protein>
<evidence type="ECO:0000313" key="1">
    <source>
        <dbReference type="EMBL" id="SHH93718.1"/>
    </source>
</evidence>